<evidence type="ECO:0000256" key="1">
    <source>
        <dbReference type="SAM" id="SignalP"/>
    </source>
</evidence>
<dbReference type="InterPro" id="IPR039265">
    <property type="entry name" value="DIR1-like"/>
</dbReference>
<dbReference type="PANTHER" id="PTHR33122">
    <property type="entry name" value="LIPID BINDING PROTEIN-RELATED"/>
    <property type="match status" value="1"/>
</dbReference>
<comment type="caution">
    <text evidence="3">The sequence shown here is derived from an EMBL/GenBank/DDBJ whole genome shotgun (WGS) entry which is preliminary data.</text>
</comment>
<dbReference type="SUPFAM" id="SSF47699">
    <property type="entry name" value="Bifunctional inhibitor/lipid-transfer protein/seed storage 2S albumin"/>
    <property type="match status" value="1"/>
</dbReference>
<dbReference type="AlphaFoldDB" id="A0A830BP11"/>
<dbReference type="OrthoDB" id="678526at2759"/>
<gene>
    <name evidence="3" type="ORF">PHJA_000772200</name>
</gene>
<dbReference type="GO" id="GO:0009627">
    <property type="term" value="P:systemic acquired resistance"/>
    <property type="evidence" value="ECO:0007669"/>
    <property type="project" value="InterPro"/>
</dbReference>
<proteinExistence type="predicted"/>
<feature type="chain" id="PRO_5032418457" description="Bifunctional inhibitor/plant lipid transfer protein/seed storage helical domain-containing protein" evidence="1">
    <location>
        <begin position="18"/>
        <end position="116"/>
    </location>
</feature>
<dbReference type="CDD" id="cd00010">
    <property type="entry name" value="AAI_LTSS"/>
    <property type="match status" value="1"/>
</dbReference>
<evidence type="ECO:0000259" key="2">
    <source>
        <dbReference type="Pfam" id="PF14368"/>
    </source>
</evidence>
<name>A0A830BP11_9LAMI</name>
<dbReference type="InterPro" id="IPR016140">
    <property type="entry name" value="Bifunc_inhib/LTP/seed_store"/>
</dbReference>
<keyword evidence="4" id="KW-1185">Reference proteome</keyword>
<dbReference type="Pfam" id="PF14368">
    <property type="entry name" value="LTP_2"/>
    <property type="match status" value="1"/>
</dbReference>
<dbReference type="GO" id="GO:0005504">
    <property type="term" value="F:fatty acid binding"/>
    <property type="evidence" value="ECO:0007669"/>
    <property type="project" value="InterPro"/>
</dbReference>
<protein>
    <recommendedName>
        <fullName evidence="2">Bifunctional inhibitor/plant lipid transfer protein/seed storage helical domain-containing protein</fullName>
    </recommendedName>
</protein>
<evidence type="ECO:0000313" key="3">
    <source>
        <dbReference type="EMBL" id="GFP86284.1"/>
    </source>
</evidence>
<feature type="signal peptide" evidence="1">
    <location>
        <begin position="1"/>
        <end position="17"/>
    </location>
</feature>
<evidence type="ECO:0000313" key="4">
    <source>
        <dbReference type="Proteomes" id="UP000653305"/>
    </source>
</evidence>
<reference evidence="3" key="1">
    <citation type="submission" date="2020-07" db="EMBL/GenBank/DDBJ databases">
        <title>Ethylene signaling mediates host invasion by parasitic plants.</title>
        <authorList>
            <person name="Yoshida S."/>
        </authorList>
    </citation>
    <scope>NUCLEOTIDE SEQUENCE</scope>
    <source>
        <strain evidence="3">Okayama</strain>
    </source>
</reference>
<keyword evidence="1" id="KW-0732">Signal</keyword>
<dbReference type="Proteomes" id="UP000653305">
    <property type="component" value="Unassembled WGS sequence"/>
</dbReference>
<sequence>MSGVLKLVCILTVLAIAEFECVKSAGGGQCGNVSPDKLAIQLASCAAAAKDIRAPVSRRCCLQTMKIGQRPQCLCAILLSRTAKSAGIKPQIAVTIPKRCNLRHTKGTKCGRYTVP</sequence>
<feature type="domain" description="Bifunctional inhibitor/plant lipid transfer protein/seed storage helical" evidence="2">
    <location>
        <begin position="16"/>
        <end position="110"/>
    </location>
</feature>
<dbReference type="Gene3D" id="1.10.110.10">
    <property type="entry name" value="Plant lipid-transfer and hydrophobic proteins"/>
    <property type="match status" value="1"/>
</dbReference>
<dbReference type="EMBL" id="BMAC01000122">
    <property type="protein sequence ID" value="GFP86284.1"/>
    <property type="molecule type" value="Genomic_DNA"/>
</dbReference>
<accession>A0A830BP11</accession>
<dbReference type="PANTHER" id="PTHR33122:SF69">
    <property type="entry name" value="LIPID TRANSFER PROTEIN"/>
    <property type="match status" value="1"/>
</dbReference>
<organism evidence="3 4">
    <name type="scientific">Phtheirospermum japonicum</name>
    <dbReference type="NCBI Taxonomy" id="374723"/>
    <lineage>
        <taxon>Eukaryota</taxon>
        <taxon>Viridiplantae</taxon>
        <taxon>Streptophyta</taxon>
        <taxon>Embryophyta</taxon>
        <taxon>Tracheophyta</taxon>
        <taxon>Spermatophyta</taxon>
        <taxon>Magnoliopsida</taxon>
        <taxon>eudicotyledons</taxon>
        <taxon>Gunneridae</taxon>
        <taxon>Pentapetalae</taxon>
        <taxon>asterids</taxon>
        <taxon>lamiids</taxon>
        <taxon>Lamiales</taxon>
        <taxon>Orobanchaceae</taxon>
        <taxon>Orobanchaceae incertae sedis</taxon>
        <taxon>Phtheirospermum</taxon>
    </lineage>
</organism>
<dbReference type="InterPro" id="IPR036312">
    <property type="entry name" value="Bifun_inhib/LTP/seed_sf"/>
</dbReference>